<dbReference type="Proteomes" id="UP001164250">
    <property type="component" value="Chromosome 2"/>
</dbReference>
<keyword evidence="2" id="KW-1185">Reference proteome</keyword>
<sequence length="115" mass="12826">MASGFRRNGNQSSRFGRGHESRGDWASSAQDNKQHNQPINRERQRHNSQYEYQPVGPYNNSSSNRGNNYEGPKDAPNNAAGGRYRERGQSHSRRGGGNFHGRQSGCVRAADGSYD</sequence>
<dbReference type="EMBL" id="CM047898">
    <property type="protein sequence ID" value="KAJ0105314.1"/>
    <property type="molecule type" value="Genomic_DNA"/>
</dbReference>
<proteinExistence type="predicted"/>
<gene>
    <name evidence="1" type="ORF">Patl1_18077</name>
</gene>
<reference evidence="2" key="1">
    <citation type="journal article" date="2023" name="G3 (Bethesda)">
        <title>Genome assembly and association tests identify interacting loci associated with vigor, precocity, and sex in interspecific pistachio rootstocks.</title>
        <authorList>
            <person name="Palmer W."/>
            <person name="Jacygrad E."/>
            <person name="Sagayaradj S."/>
            <person name="Cavanaugh K."/>
            <person name="Han R."/>
            <person name="Bertier L."/>
            <person name="Beede B."/>
            <person name="Kafkas S."/>
            <person name="Golino D."/>
            <person name="Preece J."/>
            <person name="Michelmore R."/>
        </authorList>
    </citation>
    <scope>NUCLEOTIDE SEQUENCE [LARGE SCALE GENOMIC DNA]</scope>
</reference>
<name>A0ACC1BZQ8_9ROSI</name>
<evidence type="ECO:0000313" key="1">
    <source>
        <dbReference type="EMBL" id="KAJ0105314.1"/>
    </source>
</evidence>
<comment type="caution">
    <text evidence="1">The sequence shown here is derived from an EMBL/GenBank/DDBJ whole genome shotgun (WGS) entry which is preliminary data.</text>
</comment>
<organism evidence="1 2">
    <name type="scientific">Pistacia atlantica</name>
    <dbReference type="NCBI Taxonomy" id="434234"/>
    <lineage>
        <taxon>Eukaryota</taxon>
        <taxon>Viridiplantae</taxon>
        <taxon>Streptophyta</taxon>
        <taxon>Embryophyta</taxon>
        <taxon>Tracheophyta</taxon>
        <taxon>Spermatophyta</taxon>
        <taxon>Magnoliopsida</taxon>
        <taxon>eudicotyledons</taxon>
        <taxon>Gunneridae</taxon>
        <taxon>Pentapetalae</taxon>
        <taxon>rosids</taxon>
        <taxon>malvids</taxon>
        <taxon>Sapindales</taxon>
        <taxon>Anacardiaceae</taxon>
        <taxon>Pistacia</taxon>
    </lineage>
</organism>
<accession>A0ACC1BZQ8</accession>
<evidence type="ECO:0000313" key="2">
    <source>
        <dbReference type="Proteomes" id="UP001164250"/>
    </source>
</evidence>
<protein>
    <submittedName>
        <fullName evidence="1">Uncharacterized protein</fullName>
    </submittedName>
</protein>